<accession>A0A7Y9KIR5</accession>
<dbReference type="GO" id="GO:0005975">
    <property type="term" value="P:carbohydrate metabolic process"/>
    <property type="evidence" value="ECO:0007669"/>
    <property type="project" value="InterPro"/>
</dbReference>
<evidence type="ECO:0000313" key="3">
    <source>
        <dbReference type="Proteomes" id="UP000576969"/>
    </source>
</evidence>
<dbReference type="EMBL" id="JACCBV010000001">
    <property type="protein sequence ID" value="NYE18891.1"/>
    <property type="molecule type" value="Genomic_DNA"/>
</dbReference>
<dbReference type="InterPro" id="IPR012341">
    <property type="entry name" value="6hp_glycosidase-like_sf"/>
</dbReference>
<sequence length="493" mass="54429">MARFDDVLSRLRSAEPAFGVAFVAEGGPLEVRWRQATAELASCIRPVGDPGSDPILIEGGAYDGAWIESTGTISTDVLGRFAPEVVRATHLRFAAEQREDGLIPYKVIDEGPGFSQIQIVTPLARSVWNHYLLSGRADREYLETMYAAMSRMDAWLATYRDTRGTGGVEAFCTFDTGHDASPRFWFAPDRCFRGEASLWDPDAPLVPYVAPDLTANVACQRAYLALIAEELGHDPSPWRARAESTLAALWEQCWHADDEMFYDRDRNGELVRVASDVLLRVLACDVGDDDFFDRMLRKHLFDTRRFLSPHGFTSLAMDDPRFDHDFTRNSWGGPANFLAQLRAPAAFEHHRRAGELALASQGVLAALAVADRFPQTLDPWSGEAGYTQAYSPALLWFLDAVERWFGILPLPDGGVRVAALAPTRLDHGAAARAVGYRRVVGDSVWELAGDDEGALLFIDGAQVLELARGERATLTAAGEVVARETLRSVPPRF</sequence>
<protein>
    <recommendedName>
        <fullName evidence="1">Mannosylglycerate hydrolase MGH1-like glycoside hydrolase domain-containing protein</fullName>
    </recommendedName>
</protein>
<dbReference type="Gene3D" id="1.50.10.10">
    <property type="match status" value="1"/>
</dbReference>
<keyword evidence="3" id="KW-1185">Reference proteome</keyword>
<dbReference type="Pfam" id="PF22422">
    <property type="entry name" value="MGH1-like_GH"/>
    <property type="match status" value="1"/>
</dbReference>
<dbReference type="InterPro" id="IPR054491">
    <property type="entry name" value="MGH1-like_GH"/>
</dbReference>
<proteinExistence type="predicted"/>
<dbReference type="Proteomes" id="UP000576969">
    <property type="component" value="Unassembled WGS sequence"/>
</dbReference>
<feature type="domain" description="Mannosylglycerate hydrolase MGH1-like glycoside hydrolase" evidence="1">
    <location>
        <begin position="94"/>
        <end position="390"/>
    </location>
</feature>
<organism evidence="2 3">
    <name type="scientific">Microbacterium immunditiarum</name>
    <dbReference type="NCBI Taxonomy" id="337480"/>
    <lineage>
        <taxon>Bacteria</taxon>
        <taxon>Bacillati</taxon>
        <taxon>Actinomycetota</taxon>
        <taxon>Actinomycetes</taxon>
        <taxon>Micrococcales</taxon>
        <taxon>Microbacteriaceae</taxon>
        <taxon>Microbacterium</taxon>
    </lineage>
</organism>
<dbReference type="RefSeq" id="WP_179487868.1">
    <property type="nucleotide sequence ID" value="NZ_JACCBV010000001.1"/>
</dbReference>
<comment type="caution">
    <text evidence="2">The sequence shown here is derived from an EMBL/GenBank/DDBJ whole genome shotgun (WGS) entry which is preliminary data.</text>
</comment>
<evidence type="ECO:0000259" key="1">
    <source>
        <dbReference type="Pfam" id="PF22422"/>
    </source>
</evidence>
<gene>
    <name evidence="2" type="ORF">BJ991_000919</name>
</gene>
<reference evidence="2 3" key="1">
    <citation type="submission" date="2020-07" db="EMBL/GenBank/DDBJ databases">
        <title>Sequencing the genomes of 1000 actinobacteria strains.</title>
        <authorList>
            <person name="Klenk H.-P."/>
        </authorList>
    </citation>
    <scope>NUCLEOTIDE SEQUENCE [LARGE SCALE GENOMIC DNA]</scope>
    <source>
        <strain evidence="2 3">DSM 24662</strain>
    </source>
</reference>
<dbReference type="SUPFAM" id="SSF48208">
    <property type="entry name" value="Six-hairpin glycosidases"/>
    <property type="match status" value="1"/>
</dbReference>
<evidence type="ECO:0000313" key="2">
    <source>
        <dbReference type="EMBL" id="NYE18891.1"/>
    </source>
</evidence>
<name>A0A7Y9KIR5_9MICO</name>
<dbReference type="AlphaFoldDB" id="A0A7Y9KIR5"/>
<dbReference type="InterPro" id="IPR008928">
    <property type="entry name" value="6-hairpin_glycosidase_sf"/>
</dbReference>